<dbReference type="SUPFAM" id="SSF56784">
    <property type="entry name" value="HAD-like"/>
    <property type="match status" value="1"/>
</dbReference>
<feature type="region of interest" description="Disordered" evidence="4">
    <location>
        <begin position="801"/>
        <end position="820"/>
    </location>
</feature>
<evidence type="ECO:0000256" key="2">
    <source>
        <dbReference type="ARBA" id="ARBA00022722"/>
    </source>
</evidence>
<feature type="compositionally biased region" description="Low complexity" evidence="4">
    <location>
        <begin position="41"/>
        <end position="52"/>
    </location>
</feature>
<evidence type="ECO:0000313" key="6">
    <source>
        <dbReference type="EMBL" id="GMI10380.1"/>
    </source>
</evidence>
<feature type="compositionally biased region" description="Basic and acidic residues" evidence="4">
    <location>
        <begin position="1120"/>
        <end position="1134"/>
    </location>
</feature>
<dbReference type="OrthoDB" id="19045at2759"/>
<comment type="cofactor">
    <cofactor evidence="1">
        <name>Mg(2+)</name>
        <dbReference type="ChEBI" id="CHEBI:18420"/>
    </cofactor>
</comment>
<feature type="compositionally biased region" description="Pro residues" evidence="4">
    <location>
        <begin position="30"/>
        <end position="40"/>
    </location>
</feature>
<dbReference type="AlphaFoldDB" id="A0A9W7FDX4"/>
<feature type="region of interest" description="Disordered" evidence="4">
    <location>
        <begin position="451"/>
        <end position="470"/>
    </location>
</feature>
<dbReference type="GO" id="GO:0004518">
    <property type="term" value="F:nuclease activity"/>
    <property type="evidence" value="ECO:0007669"/>
    <property type="project" value="UniProtKB-KW"/>
</dbReference>
<sequence>MDSFSQSSASSASFVRLSARDSPSQQTLSPPVPFAQPTPPSWGSSANSAANASKEENNNSENRLSINSNNSSNVPRHIFADSVDSVVAPSHQTTTTITTTPTTTTSPSSPRSTPPPSPTPLHPLLHSFSQLYTNISSFPLPLPPSPSPSPFLALLSSPSPSTLSLLLIYFKMSLRKGPTFLTRDITSRYNIQPSELIDNGLLEEINKENQLQAYETILQSPERQKVKKKFNISQETTLTSYASHQTTLVSSSNNNVSFNFPSSLSPILTFLNELVGVPYRLKGVRYLRSVLRYWLIMSSGRWSGGGWMPVLEYNSPCRWHDKERVPFGWDEYAWVENPFSDQPEPFPEKKYFKEWEEVIKLRYQVDLAIERQESRDSGVRSQKLETVIDFNDEEGLKDFVEFFVSVEKVDEVLSNFEKLLEDDVFEDLMKADEEQEPNATTAAAAAGKDVGGYNDNNYNNNNNNNNNNNSYYCYNNDDDVRNASRMNKRIMLQGCLLSYAILDKIKPLLLSQPKTPKFNVVSILVNVIYHGLDVLKCSPSLELKVLIFILDSSTCSESSKKLSRRTLGKTIDRLVIASKKLKKLYSATQIYHKYEPLLPYCHVRTNRQKLSLPFTTTAESRELNIVYENVGGEISGPWKTDYHLRTQLNVDNGRVGGGCVYVDEQGGGFRGVESLAGEIYATEEHGCWKAVHDEGGVTQRFSSIKKKAEKRGCSVEEWVNEFGKNGDKNRYFFGCALINALGDKLQPITHPLSYDRRHYSGGMPDLTLVRAIYSDTKTPVPTQTLNNILTKKFETVRIKPTTPIKPLNPTKSPSRQKASPVKKKQSFLFLGGAPPKRITNGHTSCVIPNKWTYGYSELKFENVLTFGFYEGEDEESEERNRKVAIFDFDDTLISSGRSSRELTILKNVTVKIRRLASTHELYIVSNESLSKFRNADKMKKAVEVKCYKIEKFLEEVGVNVKVILALSKDKCRKGIGKGAYEIIENDMNSNNLTIDKNESFFVGDADGHGSVAADADLRFAKDAGVKFFVAKRFFKDANVGGEGEVGVGVAATLTFTPRNVLETKIDGREIIYEVMYVEVKSLNDRLDQRQEDWLCVINGAGVEGRVCKFLDKKGMEKMEAEKKKKEERKKDGESTSKTPGKAKDTTKLGKKRTSPKNTEDTTLPFKIRRIRVYNESGEEQETTRYFSDGTKAQRCYEDEIKNRKQGEWKDRVEFCMGGDVVMFDE</sequence>
<dbReference type="InterPro" id="IPR036412">
    <property type="entry name" value="HAD-like_sf"/>
</dbReference>
<proteinExistence type="predicted"/>
<dbReference type="PANTHER" id="PTHR12083:SF9">
    <property type="entry name" value="BIFUNCTIONAL POLYNUCLEOTIDE PHOSPHATASE_KINASE"/>
    <property type="match status" value="1"/>
</dbReference>
<dbReference type="EMBL" id="BRXW01000148">
    <property type="protein sequence ID" value="GMI10380.1"/>
    <property type="molecule type" value="Genomic_DNA"/>
</dbReference>
<dbReference type="Pfam" id="PF08774">
    <property type="entry name" value="VRR_NUC"/>
    <property type="match status" value="1"/>
</dbReference>
<dbReference type="InterPro" id="IPR013954">
    <property type="entry name" value="PNK3P"/>
</dbReference>
<dbReference type="GO" id="GO:0046403">
    <property type="term" value="F:polynucleotide 3'-phosphatase activity"/>
    <property type="evidence" value="ECO:0007669"/>
    <property type="project" value="TreeGrafter"/>
</dbReference>
<dbReference type="Pfam" id="PF08645">
    <property type="entry name" value="PNK3P"/>
    <property type="match status" value="1"/>
</dbReference>
<organism evidence="6 7">
    <name type="scientific">Triparma laevis f. longispina</name>
    <dbReference type="NCBI Taxonomy" id="1714387"/>
    <lineage>
        <taxon>Eukaryota</taxon>
        <taxon>Sar</taxon>
        <taxon>Stramenopiles</taxon>
        <taxon>Ochrophyta</taxon>
        <taxon>Bolidophyceae</taxon>
        <taxon>Parmales</taxon>
        <taxon>Triparmaceae</taxon>
        <taxon>Triparma</taxon>
    </lineage>
</organism>
<dbReference type="NCBIfam" id="TIGR01662">
    <property type="entry name" value="HAD-SF-IIIA"/>
    <property type="match status" value="1"/>
</dbReference>
<feature type="compositionally biased region" description="Low complexity" evidence="4">
    <location>
        <begin position="93"/>
        <end position="111"/>
    </location>
</feature>
<dbReference type="Proteomes" id="UP001165122">
    <property type="component" value="Unassembled WGS sequence"/>
</dbReference>
<dbReference type="PANTHER" id="PTHR12083">
    <property type="entry name" value="BIFUNCTIONAL POLYNUCLEOTIDE PHOSPHATASE/KINASE"/>
    <property type="match status" value="1"/>
</dbReference>
<accession>A0A9W7FDX4</accession>
<name>A0A9W7FDX4_9STRA</name>
<keyword evidence="2" id="KW-0540">Nuclease</keyword>
<evidence type="ECO:0000256" key="3">
    <source>
        <dbReference type="ARBA" id="ARBA00022801"/>
    </source>
</evidence>
<evidence type="ECO:0000259" key="5">
    <source>
        <dbReference type="Pfam" id="PF08774"/>
    </source>
</evidence>
<feature type="region of interest" description="Disordered" evidence="4">
    <location>
        <begin position="1120"/>
        <end position="1161"/>
    </location>
</feature>
<feature type="compositionally biased region" description="Low complexity" evidence="4">
    <location>
        <begin position="1"/>
        <end position="14"/>
    </location>
</feature>
<dbReference type="GO" id="GO:0003690">
    <property type="term" value="F:double-stranded DNA binding"/>
    <property type="evidence" value="ECO:0007669"/>
    <property type="project" value="TreeGrafter"/>
</dbReference>
<feature type="compositionally biased region" description="Pro residues" evidence="4">
    <location>
        <begin position="112"/>
        <end position="121"/>
    </location>
</feature>
<dbReference type="InterPro" id="IPR014883">
    <property type="entry name" value="VRR_NUC"/>
</dbReference>
<dbReference type="GO" id="GO:0046404">
    <property type="term" value="F:ATP-dependent polydeoxyribonucleotide 5'-hydroxyl-kinase activity"/>
    <property type="evidence" value="ECO:0007669"/>
    <property type="project" value="TreeGrafter"/>
</dbReference>
<feature type="region of interest" description="Disordered" evidence="4">
    <location>
        <begin position="91"/>
        <end position="124"/>
    </location>
</feature>
<reference evidence="7" key="1">
    <citation type="journal article" date="2023" name="Commun. Biol.">
        <title>Genome analysis of Parmales, the sister group of diatoms, reveals the evolutionary specialization of diatoms from phago-mixotrophs to photoautotrophs.</title>
        <authorList>
            <person name="Ban H."/>
            <person name="Sato S."/>
            <person name="Yoshikawa S."/>
            <person name="Yamada K."/>
            <person name="Nakamura Y."/>
            <person name="Ichinomiya M."/>
            <person name="Sato N."/>
            <person name="Blanc-Mathieu R."/>
            <person name="Endo H."/>
            <person name="Kuwata A."/>
            <person name="Ogata H."/>
        </authorList>
    </citation>
    <scope>NUCLEOTIDE SEQUENCE [LARGE SCALE GENOMIC DNA]</scope>
    <source>
        <strain evidence="7">NIES 3700</strain>
    </source>
</reference>
<comment type="caution">
    <text evidence="6">The sequence shown here is derived from an EMBL/GenBank/DDBJ whole genome shotgun (WGS) entry which is preliminary data.</text>
</comment>
<feature type="compositionally biased region" description="Low complexity" evidence="4">
    <location>
        <begin position="59"/>
        <end position="73"/>
    </location>
</feature>
<evidence type="ECO:0000256" key="1">
    <source>
        <dbReference type="ARBA" id="ARBA00001946"/>
    </source>
</evidence>
<feature type="region of interest" description="Disordered" evidence="4">
    <location>
        <begin position="1"/>
        <end position="75"/>
    </location>
</feature>
<dbReference type="InterPro" id="IPR006549">
    <property type="entry name" value="HAD-SF_hydro_IIIA"/>
</dbReference>
<keyword evidence="7" id="KW-1185">Reference proteome</keyword>
<keyword evidence="3" id="KW-0378">Hydrolase</keyword>
<gene>
    <name evidence="6" type="ORF">TrLO_g9889</name>
</gene>
<dbReference type="InterPro" id="IPR023214">
    <property type="entry name" value="HAD_sf"/>
</dbReference>
<evidence type="ECO:0000313" key="7">
    <source>
        <dbReference type="Proteomes" id="UP001165122"/>
    </source>
</evidence>
<feature type="domain" description="VRR-NUC" evidence="5">
    <location>
        <begin position="1072"/>
        <end position="1108"/>
    </location>
</feature>
<feature type="compositionally biased region" description="Low complexity" evidence="4">
    <location>
        <begin position="453"/>
        <end position="470"/>
    </location>
</feature>
<evidence type="ECO:0000256" key="4">
    <source>
        <dbReference type="SAM" id="MobiDB-lite"/>
    </source>
</evidence>
<dbReference type="Gene3D" id="3.40.50.1000">
    <property type="entry name" value="HAD superfamily/HAD-like"/>
    <property type="match status" value="1"/>
</dbReference>
<dbReference type="GO" id="GO:0006281">
    <property type="term" value="P:DNA repair"/>
    <property type="evidence" value="ECO:0007669"/>
    <property type="project" value="TreeGrafter"/>
</dbReference>
<protein>
    <recommendedName>
        <fullName evidence="5">VRR-NUC domain-containing protein</fullName>
    </recommendedName>
</protein>